<comment type="caution">
    <text evidence="3">The sequence shown here is derived from an EMBL/GenBank/DDBJ whole genome shotgun (WGS) entry which is preliminary data.</text>
</comment>
<dbReference type="GO" id="GO:0007131">
    <property type="term" value="P:reciprocal meiotic recombination"/>
    <property type="evidence" value="ECO:0007669"/>
    <property type="project" value="InterPro"/>
</dbReference>
<sequence length="271" mass="28784">MECAGRAVSFFNYQAVQEILYQNAMAKQVSEKYSELNTQANAMVEGANKEISHLTARLEAAINDREELQKKNDELAAAFRGKGKSMAQLQQLYNKLKAQVNTGYIEEAAAQTVDDMIHGAAGAYMGQPPQRPPQVHTKVCSPGMFMNQRQTGGGSGGIGARPYFGGAKNIARGSDGNATPVQHRERLGVSPHTRNVSAHGQSGVNLGHNILQPTPARVSLRSIDPNLTGGIASGSQGMSAGAKMGRQTSGYPGGRNAATGTRSMGPPFLRM</sequence>
<dbReference type="PANTHER" id="PTHR14305">
    <property type="entry name" value="E3 UBIQUITIN-PROTEIN LIGASE CCNB1IP1"/>
    <property type="match status" value="1"/>
</dbReference>
<dbReference type="GO" id="GO:0061630">
    <property type="term" value="F:ubiquitin protein ligase activity"/>
    <property type="evidence" value="ECO:0007669"/>
    <property type="project" value="InterPro"/>
</dbReference>
<proteinExistence type="predicted"/>
<keyword evidence="1" id="KW-0175">Coiled coil</keyword>
<organism evidence="3 4">
    <name type="scientific">Elsinoe australis</name>
    <dbReference type="NCBI Taxonomy" id="40998"/>
    <lineage>
        <taxon>Eukaryota</taxon>
        <taxon>Fungi</taxon>
        <taxon>Dikarya</taxon>
        <taxon>Ascomycota</taxon>
        <taxon>Pezizomycotina</taxon>
        <taxon>Dothideomycetes</taxon>
        <taxon>Dothideomycetidae</taxon>
        <taxon>Myriangiales</taxon>
        <taxon>Elsinoaceae</taxon>
        <taxon>Elsinoe</taxon>
    </lineage>
</organism>
<dbReference type="Proteomes" id="UP000308133">
    <property type="component" value="Unassembled WGS sequence"/>
</dbReference>
<evidence type="ECO:0000313" key="4">
    <source>
        <dbReference type="Proteomes" id="UP000308133"/>
    </source>
</evidence>
<protein>
    <recommendedName>
        <fullName evidence="5">E3 ubiquitin-protein ligase CCNB1IP1</fullName>
    </recommendedName>
</protein>
<feature type="coiled-coil region" evidence="1">
    <location>
        <begin position="44"/>
        <end position="78"/>
    </location>
</feature>
<reference evidence="3 4" key="1">
    <citation type="submission" date="2018-02" db="EMBL/GenBank/DDBJ databases">
        <title>Draft genome sequences of Elsinoe sp., causing black scab on jojoba.</title>
        <authorList>
            <person name="Stodart B."/>
            <person name="Jeffress S."/>
            <person name="Ash G."/>
            <person name="Arun Chinnappa K."/>
        </authorList>
    </citation>
    <scope>NUCLEOTIDE SEQUENCE [LARGE SCALE GENOMIC DNA]</scope>
    <source>
        <strain evidence="3 4">Hillstone_2</strain>
    </source>
</reference>
<accession>A0A4U7AV11</accession>
<dbReference type="GO" id="GO:0000795">
    <property type="term" value="C:synaptonemal complex"/>
    <property type="evidence" value="ECO:0007669"/>
    <property type="project" value="InterPro"/>
</dbReference>
<evidence type="ECO:0000313" key="3">
    <source>
        <dbReference type="EMBL" id="TKX21959.1"/>
    </source>
</evidence>
<dbReference type="AlphaFoldDB" id="A0A4U7AV11"/>
<gene>
    <name evidence="3" type="ORF">C1H76_5852</name>
</gene>
<dbReference type="InterPro" id="IPR042448">
    <property type="entry name" value="CCNB1IP1"/>
</dbReference>
<evidence type="ECO:0000256" key="2">
    <source>
        <dbReference type="SAM" id="MobiDB-lite"/>
    </source>
</evidence>
<name>A0A4U7AV11_9PEZI</name>
<evidence type="ECO:0000256" key="1">
    <source>
        <dbReference type="SAM" id="Coils"/>
    </source>
</evidence>
<dbReference type="EMBL" id="PTQR01000075">
    <property type="protein sequence ID" value="TKX21959.1"/>
    <property type="molecule type" value="Genomic_DNA"/>
</dbReference>
<feature type="region of interest" description="Disordered" evidence="2">
    <location>
        <begin position="232"/>
        <end position="271"/>
    </location>
</feature>
<dbReference type="PANTHER" id="PTHR14305:SF0">
    <property type="entry name" value="E3 UBIQUITIN-PROTEIN LIGASE CCNB1IP1"/>
    <property type="match status" value="1"/>
</dbReference>
<evidence type="ECO:0008006" key="5">
    <source>
        <dbReference type="Google" id="ProtNLM"/>
    </source>
</evidence>